<accession>A0A6P6FDJ6</accession>
<name>A0A6P6FDJ6_BOMIM</name>
<dbReference type="GO" id="GO:0005737">
    <property type="term" value="C:cytoplasm"/>
    <property type="evidence" value="ECO:0007669"/>
    <property type="project" value="TreeGrafter"/>
</dbReference>
<dbReference type="PANTHER" id="PTHR46088">
    <property type="entry name" value="TUBULIN--TYROSINE LIGASE-LIKE PROTEIN 12"/>
    <property type="match status" value="1"/>
</dbReference>
<dbReference type="InterPro" id="IPR004344">
    <property type="entry name" value="TTL/TTLL_fam"/>
</dbReference>
<dbReference type="Proteomes" id="UP000515180">
    <property type="component" value="Unplaced"/>
</dbReference>
<dbReference type="Pfam" id="PF25556">
    <property type="entry name" value="SET_TTL"/>
    <property type="match status" value="1"/>
</dbReference>
<dbReference type="PROSITE" id="PS51221">
    <property type="entry name" value="TTL"/>
    <property type="match status" value="1"/>
</dbReference>
<sequence>MNYVTLFDRGEPQRFVIIFELYTMDGVGLFNTFLQTHQPQLESSGVPRIYWHILFKKLQYQIFDAGLIFQLMRIDYDTDKKGAKDPIWKLFVCHKEGIAVKDPNNIYLIDHAWTYDVNNARQNLSTIPDLLDRMCSLMGFDTDAEEDEKIEFVLNEMWRYNQSFAINSGSIEDRMPVWYIMDEVGSAINHSDNPNFRTVPFLHLPDGVTYTLLFPIKDVDYEEEVTRNFIEGQTRDQRKQKALLLPWIEISFIEESFLQIEPDEQYFLAGRIHESLPENVDSKSPERAKGTKLKVFSEYTYVNEYLNDPAFEIVADENQADILWYTSHFKDYKRLSTQSPYVFVNQFPFENVLTVKDLLSIICRRKAGERCFNPNTLETYPTWLPTTYNLNVELVQFVAYFERRKLMDLDNHWICKPWNLARGLDTHVTKNLFHILRLPSTGPKIAQKYITNPVLYDRPEIGKVKFDIRYIVMLKCVQPLQVFVYKNFFLRFANKEFALNNFDVYEQHFTVMNYSEDIPLCHIKCADFILEWERQYPDFSWKECVEPKILHMFREIFEAAVAMKPPKGIAESPQSRAIYAIDLILEWKEDTIQPMLLEINFAPDCKRACEYYPNFYNDIFKCLFLNFDNAELFHDLCLQQD</sequence>
<evidence type="ECO:0000313" key="2">
    <source>
        <dbReference type="Proteomes" id="UP000515180"/>
    </source>
</evidence>
<dbReference type="CTD" id="23170"/>
<dbReference type="GeneID" id="100743032"/>
<dbReference type="PANTHER" id="PTHR46088:SF1">
    <property type="entry name" value="TUBULIN--TYROSINE LIGASE-LIKE PROTEIN 12"/>
    <property type="match status" value="1"/>
</dbReference>
<protein>
    <submittedName>
        <fullName evidence="3">Tubulin--tyrosine ligase-like protein 12 isoform X1</fullName>
    </submittedName>
</protein>
<dbReference type="InterPro" id="IPR027749">
    <property type="entry name" value="TTLL12"/>
</dbReference>
<dbReference type="OrthoDB" id="60477at2759"/>
<dbReference type="Pfam" id="PF03133">
    <property type="entry name" value="TTL"/>
    <property type="match status" value="1"/>
</dbReference>
<evidence type="ECO:0000259" key="1">
    <source>
        <dbReference type="Pfam" id="PF25556"/>
    </source>
</evidence>
<dbReference type="RefSeq" id="XP_024225018.1">
    <property type="nucleotide sequence ID" value="XM_024369250.2"/>
</dbReference>
<gene>
    <name evidence="3" type="primary">LOC100743032</name>
</gene>
<keyword evidence="2" id="KW-1185">Reference proteome</keyword>
<dbReference type="InterPro" id="IPR057954">
    <property type="entry name" value="SET_TTL12"/>
</dbReference>
<organism evidence="2 3">
    <name type="scientific">Bombus impatiens</name>
    <name type="common">Bumblebee</name>
    <dbReference type="NCBI Taxonomy" id="132113"/>
    <lineage>
        <taxon>Eukaryota</taxon>
        <taxon>Metazoa</taxon>
        <taxon>Ecdysozoa</taxon>
        <taxon>Arthropoda</taxon>
        <taxon>Hexapoda</taxon>
        <taxon>Insecta</taxon>
        <taxon>Pterygota</taxon>
        <taxon>Neoptera</taxon>
        <taxon>Endopterygota</taxon>
        <taxon>Hymenoptera</taxon>
        <taxon>Apocrita</taxon>
        <taxon>Aculeata</taxon>
        <taxon>Apoidea</taxon>
        <taxon>Anthophila</taxon>
        <taxon>Apidae</taxon>
        <taxon>Bombus</taxon>
        <taxon>Pyrobombus</taxon>
    </lineage>
</organism>
<dbReference type="InterPro" id="IPR046341">
    <property type="entry name" value="SET_dom_sf"/>
</dbReference>
<proteinExistence type="predicted"/>
<evidence type="ECO:0000313" key="3">
    <source>
        <dbReference type="RefSeq" id="XP_024225018.1"/>
    </source>
</evidence>
<dbReference type="Gene3D" id="3.30.470.20">
    <property type="entry name" value="ATP-grasp fold, B domain"/>
    <property type="match status" value="1"/>
</dbReference>
<dbReference type="SUPFAM" id="SSF82199">
    <property type="entry name" value="SET domain"/>
    <property type="match status" value="1"/>
</dbReference>
<reference evidence="3" key="1">
    <citation type="submission" date="2025-08" db="UniProtKB">
        <authorList>
            <consortium name="RefSeq"/>
        </authorList>
    </citation>
    <scope>IDENTIFICATION</scope>
</reference>
<dbReference type="AlphaFoldDB" id="A0A6P6FDJ6"/>
<feature type="domain" description="Tubulin--tyrosine ligase-like protein 12 SET-like" evidence="1">
    <location>
        <begin position="83"/>
        <end position="249"/>
    </location>
</feature>